<organism evidence="1 2">
    <name type="scientific">Rufibacter hautae</name>
    <dbReference type="NCBI Taxonomy" id="2595005"/>
    <lineage>
        <taxon>Bacteria</taxon>
        <taxon>Pseudomonadati</taxon>
        <taxon>Bacteroidota</taxon>
        <taxon>Cytophagia</taxon>
        <taxon>Cytophagales</taxon>
        <taxon>Hymenobacteraceae</taxon>
        <taxon>Rufibacter</taxon>
    </lineage>
</organism>
<proteinExistence type="predicted"/>
<dbReference type="Proteomes" id="UP000324133">
    <property type="component" value="Unassembled WGS sequence"/>
</dbReference>
<accession>A0A5B6TE38</accession>
<evidence type="ECO:0000313" key="1">
    <source>
        <dbReference type="EMBL" id="KAA3437644.1"/>
    </source>
</evidence>
<sequence>MSKKHYIALVYPIGEEVKTRIDFDSEDAETTVYELLKLEGYEIYQFILPDYQYLMPISDLGDKGIRLKKKERLGSA</sequence>
<protein>
    <submittedName>
        <fullName evidence="1">Uncharacterized protein</fullName>
    </submittedName>
</protein>
<dbReference type="AlphaFoldDB" id="A0A5B6TE38"/>
<dbReference type="EMBL" id="VKKY01000002">
    <property type="protein sequence ID" value="KAA3437644.1"/>
    <property type="molecule type" value="Genomic_DNA"/>
</dbReference>
<name>A0A5B6TE38_9BACT</name>
<dbReference type="RefSeq" id="WP_149090707.1">
    <property type="nucleotide sequence ID" value="NZ_VKKY01000002.1"/>
</dbReference>
<comment type="caution">
    <text evidence="1">The sequence shown here is derived from an EMBL/GenBank/DDBJ whole genome shotgun (WGS) entry which is preliminary data.</text>
</comment>
<evidence type="ECO:0000313" key="2">
    <source>
        <dbReference type="Proteomes" id="UP000324133"/>
    </source>
</evidence>
<reference evidence="1 2" key="1">
    <citation type="submission" date="2019-07" db="EMBL/GenBank/DDBJ databases">
        <title>Rufibacter sp. nov., isolated from lake sediment.</title>
        <authorList>
            <person name="Qu J.-H."/>
        </authorList>
    </citation>
    <scope>NUCLEOTIDE SEQUENCE [LARGE SCALE GENOMIC DNA]</scope>
    <source>
        <strain evidence="1 2">NBS58-1</strain>
    </source>
</reference>
<keyword evidence="2" id="KW-1185">Reference proteome</keyword>
<gene>
    <name evidence="1" type="ORF">FOA19_10060</name>
</gene>